<evidence type="ECO:0000313" key="1">
    <source>
        <dbReference type="EMBL" id="TBN47021.1"/>
    </source>
</evidence>
<comment type="caution">
    <text evidence="1">The sequence shown here is derived from an EMBL/GenBank/DDBJ whole genome shotgun (WGS) entry which is preliminary data.</text>
</comment>
<reference evidence="1 2" key="1">
    <citation type="submission" date="2019-02" db="EMBL/GenBank/DDBJ databases">
        <title>Hansschlegelia quercus sp. nov., a novel methylotrophic bacterium from buds of oak (Quercus robur L.).</title>
        <authorList>
            <person name="Agafonova N.V."/>
            <person name="Kaparullina E.N."/>
            <person name="Grouzdev D.S."/>
            <person name="Doronina N.V."/>
        </authorList>
    </citation>
    <scope>NUCLEOTIDE SEQUENCE [LARGE SCALE GENOMIC DNA]</scope>
    <source>
        <strain evidence="1 2">Dub</strain>
    </source>
</reference>
<dbReference type="EMBL" id="SIUB01000012">
    <property type="protein sequence ID" value="TBN47021.1"/>
    <property type="molecule type" value="Genomic_DNA"/>
</dbReference>
<dbReference type="OrthoDB" id="8450664at2"/>
<protein>
    <submittedName>
        <fullName evidence="1">Uncharacterized protein</fullName>
    </submittedName>
</protein>
<organism evidence="1 2">
    <name type="scientific">Hansschlegelia quercus</name>
    <dbReference type="NCBI Taxonomy" id="2528245"/>
    <lineage>
        <taxon>Bacteria</taxon>
        <taxon>Pseudomonadati</taxon>
        <taxon>Pseudomonadota</taxon>
        <taxon>Alphaproteobacteria</taxon>
        <taxon>Hyphomicrobiales</taxon>
        <taxon>Methylopilaceae</taxon>
        <taxon>Hansschlegelia</taxon>
    </lineage>
</organism>
<name>A0A4Q9G8S6_9HYPH</name>
<proteinExistence type="predicted"/>
<accession>A0A4Q9G8S6</accession>
<sequence length="163" mass="17499">MSGPENNFGASVPAWRARRLRAYLMAQSASGAAAEAAGDPRAVPSELAHRAEMRRWLNGWDRASGADAPAAPKPPSARQLASITRWEAGTGRLPLAEGALRRDILEAVADAMLSVQPLAFGAIAAAHRETVKRCREAGLPAPRASRYRRWLKLTGRVGARTQP</sequence>
<dbReference type="Proteomes" id="UP000291613">
    <property type="component" value="Unassembled WGS sequence"/>
</dbReference>
<dbReference type="RefSeq" id="WP_131004689.1">
    <property type="nucleotide sequence ID" value="NZ_JBHSZR010000002.1"/>
</dbReference>
<keyword evidence="2" id="KW-1185">Reference proteome</keyword>
<gene>
    <name evidence="1" type="ORF">EYR15_16570</name>
</gene>
<evidence type="ECO:0000313" key="2">
    <source>
        <dbReference type="Proteomes" id="UP000291613"/>
    </source>
</evidence>
<dbReference type="AlphaFoldDB" id="A0A4Q9G8S6"/>